<evidence type="ECO:0000313" key="7">
    <source>
        <dbReference type="EnsemblMetazoa" id="XP_014257396.1"/>
    </source>
</evidence>
<dbReference type="EnsemblMetazoa" id="XM_014401910.2">
    <property type="protein sequence ID" value="XP_014257396.1"/>
    <property type="gene ID" value="LOC106671092"/>
</dbReference>
<feature type="domain" description="FERM" evidence="6">
    <location>
        <begin position="10"/>
        <end position="290"/>
    </location>
</feature>
<dbReference type="Proteomes" id="UP000494040">
    <property type="component" value="Unassembled WGS sequence"/>
</dbReference>
<dbReference type="InterPro" id="IPR019749">
    <property type="entry name" value="Band_41_domain"/>
</dbReference>
<dbReference type="GO" id="GO:0071944">
    <property type="term" value="C:cell periphery"/>
    <property type="evidence" value="ECO:0007669"/>
    <property type="project" value="UniProtKB-ARBA"/>
</dbReference>
<dbReference type="SMART" id="SM01196">
    <property type="entry name" value="FERM_C"/>
    <property type="match status" value="1"/>
</dbReference>
<dbReference type="InterPro" id="IPR018979">
    <property type="entry name" value="FERM_N"/>
</dbReference>
<dbReference type="InterPro" id="IPR018980">
    <property type="entry name" value="FERM_PH-like_C"/>
</dbReference>
<dbReference type="GO" id="GO:0031032">
    <property type="term" value="P:actomyosin structure organization"/>
    <property type="evidence" value="ECO:0007669"/>
    <property type="project" value="TreeGrafter"/>
</dbReference>
<dbReference type="PROSITE" id="PS50057">
    <property type="entry name" value="FERM_3"/>
    <property type="match status" value="1"/>
</dbReference>
<dbReference type="SUPFAM" id="SSF50729">
    <property type="entry name" value="PH domain-like"/>
    <property type="match status" value="1"/>
</dbReference>
<feature type="region of interest" description="Disordered" evidence="5">
    <location>
        <begin position="498"/>
        <end position="526"/>
    </location>
</feature>
<keyword evidence="4" id="KW-0965">Cell junction</keyword>
<feature type="region of interest" description="Disordered" evidence="5">
    <location>
        <begin position="354"/>
        <end position="458"/>
    </location>
</feature>
<dbReference type="InterPro" id="IPR029071">
    <property type="entry name" value="Ubiquitin-like_domsf"/>
</dbReference>
<evidence type="ECO:0000256" key="3">
    <source>
        <dbReference type="ARBA" id="ARBA00022490"/>
    </source>
</evidence>
<dbReference type="PROSITE" id="PS00660">
    <property type="entry name" value="FERM_1"/>
    <property type="match status" value="1"/>
</dbReference>
<dbReference type="InterPro" id="IPR011993">
    <property type="entry name" value="PH-like_dom_sf"/>
</dbReference>
<dbReference type="Gene3D" id="3.10.20.90">
    <property type="entry name" value="Phosphatidylinositol 3-kinase Catalytic Subunit, Chain A, domain 1"/>
    <property type="match status" value="1"/>
</dbReference>
<feature type="region of interest" description="Disordered" evidence="5">
    <location>
        <begin position="289"/>
        <end position="311"/>
    </location>
</feature>
<dbReference type="Gene3D" id="2.30.29.30">
    <property type="entry name" value="Pleckstrin-homology domain (PH domain)/Phosphotyrosine-binding domain (PTB)"/>
    <property type="match status" value="1"/>
</dbReference>
<dbReference type="AlphaFoldDB" id="A0A8I6SCH7"/>
<proteinExistence type="predicted"/>
<dbReference type="KEGG" id="clec:106671092"/>
<dbReference type="GeneID" id="106671092"/>
<keyword evidence="3" id="KW-0963">Cytoplasm</keyword>
<dbReference type="SUPFAM" id="SSF54236">
    <property type="entry name" value="Ubiquitin-like"/>
    <property type="match status" value="1"/>
</dbReference>
<dbReference type="Pfam" id="PF09379">
    <property type="entry name" value="FERM_N"/>
    <property type="match status" value="1"/>
</dbReference>
<dbReference type="GO" id="GO:0070161">
    <property type="term" value="C:anchoring junction"/>
    <property type="evidence" value="ECO:0007669"/>
    <property type="project" value="UniProtKB-SubCell"/>
</dbReference>
<dbReference type="PRINTS" id="PR00935">
    <property type="entry name" value="BAND41"/>
</dbReference>
<keyword evidence="8" id="KW-1185">Reference proteome</keyword>
<dbReference type="RefSeq" id="XP_014257396.1">
    <property type="nucleotide sequence ID" value="XM_014401910.2"/>
</dbReference>
<evidence type="ECO:0000259" key="6">
    <source>
        <dbReference type="PROSITE" id="PS50057"/>
    </source>
</evidence>
<evidence type="ECO:0000256" key="5">
    <source>
        <dbReference type="SAM" id="MobiDB-lite"/>
    </source>
</evidence>
<organism evidence="7 8">
    <name type="scientific">Cimex lectularius</name>
    <name type="common">Bed bug</name>
    <name type="synonym">Acanthia lectularia</name>
    <dbReference type="NCBI Taxonomy" id="79782"/>
    <lineage>
        <taxon>Eukaryota</taxon>
        <taxon>Metazoa</taxon>
        <taxon>Ecdysozoa</taxon>
        <taxon>Arthropoda</taxon>
        <taxon>Hexapoda</taxon>
        <taxon>Insecta</taxon>
        <taxon>Pterygota</taxon>
        <taxon>Neoptera</taxon>
        <taxon>Paraneoptera</taxon>
        <taxon>Hemiptera</taxon>
        <taxon>Heteroptera</taxon>
        <taxon>Panheteroptera</taxon>
        <taxon>Cimicomorpha</taxon>
        <taxon>Cimicidae</taxon>
        <taxon>Cimex</taxon>
    </lineage>
</organism>
<evidence type="ECO:0000256" key="1">
    <source>
        <dbReference type="ARBA" id="ARBA00004282"/>
    </source>
</evidence>
<dbReference type="SMART" id="SM00295">
    <property type="entry name" value="B41"/>
    <property type="match status" value="1"/>
</dbReference>
<dbReference type="GO" id="GO:0005856">
    <property type="term" value="C:cytoskeleton"/>
    <property type="evidence" value="ECO:0007669"/>
    <property type="project" value="TreeGrafter"/>
</dbReference>
<dbReference type="Pfam" id="PF00373">
    <property type="entry name" value="FERM_M"/>
    <property type="match status" value="1"/>
</dbReference>
<accession>A0A8I6SCH7</accession>
<dbReference type="InterPro" id="IPR019747">
    <property type="entry name" value="FERM_CS"/>
</dbReference>
<dbReference type="GO" id="GO:0009887">
    <property type="term" value="P:animal organ morphogenesis"/>
    <property type="evidence" value="ECO:0007669"/>
    <property type="project" value="UniProtKB-ARBA"/>
</dbReference>
<dbReference type="CDD" id="cd14473">
    <property type="entry name" value="FERM_B-lobe"/>
    <property type="match status" value="1"/>
</dbReference>
<evidence type="ECO:0000256" key="2">
    <source>
        <dbReference type="ARBA" id="ARBA00004496"/>
    </source>
</evidence>
<dbReference type="Pfam" id="PF09380">
    <property type="entry name" value="FERM_C"/>
    <property type="match status" value="1"/>
</dbReference>
<evidence type="ECO:0000256" key="4">
    <source>
        <dbReference type="ARBA" id="ARBA00022949"/>
    </source>
</evidence>
<feature type="compositionally biased region" description="Basic residues" evidence="5">
    <location>
        <begin position="426"/>
        <end position="437"/>
    </location>
</feature>
<dbReference type="FunFam" id="1.20.80.10:FF:000003">
    <property type="entry name" value="Tyrosine-protein phosphatase non-receptor type 4"/>
    <property type="match status" value="1"/>
</dbReference>
<dbReference type="GO" id="GO:0016020">
    <property type="term" value="C:membrane"/>
    <property type="evidence" value="ECO:0007669"/>
    <property type="project" value="UniProtKB-ARBA"/>
</dbReference>
<feature type="compositionally biased region" description="Basic residues" evidence="5">
    <location>
        <begin position="505"/>
        <end position="516"/>
    </location>
</feature>
<dbReference type="OMA" id="EACEYLW"/>
<name>A0A8I6SCH7_CIMLE</name>
<evidence type="ECO:0000313" key="8">
    <source>
        <dbReference type="Proteomes" id="UP000494040"/>
    </source>
</evidence>
<dbReference type="FunFam" id="3.10.20.90:FF:000039">
    <property type="entry name" value="Tyrosine-protein phosphatase non-receptor type"/>
    <property type="match status" value="1"/>
</dbReference>
<feature type="compositionally biased region" description="Basic and acidic residues" evidence="5">
    <location>
        <begin position="517"/>
        <end position="526"/>
    </location>
</feature>
<protein>
    <recommendedName>
        <fullName evidence="6">FERM domain-containing protein</fullName>
    </recommendedName>
</protein>
<comment type="subcellular location">
    <subcellularLocation>
        <location evidence="1">Cell junction</location>
    </subcellularLocation>
    <subcellularLocation>
        <location evidence="2">Cytoplasm</location>
    </subcellularLocation>
</comment>
<dbReference type="PANTHER" id="PTHR23280">
    <property type="entry name" value="4.1 G PROTEIN"/>
    <property type="match status" value="1"/>
</dbReference>
<dbReference type="InterPro" id="IPR019748">
    <property type="entry name" value="FERM_central"/>
</dbReference>
<dbReference type="FunFam" id="2.30.29.30:FF:000002">
    <property type="entry name" value="Band 4.1-like protein 5 isoform 1"/>
    <property type="match status" value="1"/>
</dbReference>
<dbReference type="PANTHER" id="PTHR23280:SF4">
    <property type="entry name" value="BAND 4.1-LIKE PROTEIN 4A"/>
    <property type="match status" value="1"/>
</dbReference>
<dbReference type="GO" id="GO:0030182">
    <property type="term" value="P:neuron differentiation"/>
    <property type="evidence" value="ECO:0007669"/>
    <property type="project" value="UniProtKB-ARBA"/>
</dbReference>
<dbReference type="Gene3D" id="1.20.80.10">
    <property type="match status" value="1"/>
</dbReference>
<dbReference type="InterPro" id="IPR035963">
    <property type="entry name" value="FERM_2"/>
</dbReference>
<dbReference type="OrthoDB" id="6235974at2759"/>
<dbReference type="InterPro" id="IPR000299">
    <property type="entry name" value="FERM_domain"/>
</dbReference>
<dbReference type="CDD" id="cd13186">
    <property type="entry name" value="FERM_C_NBL4_NBL5"/>
    <property type="match status" value="1"/>
</dbReference>
<dbReference type="SUPFAM" id="SSF47031">
    <property type="entry name" value="Second domain of FERM"/>
    <property type="match status" value="1"/>
</dbReference>
<reference evidence="7" key="1">
    <citation type="submission" date="2022-01" db="UniProtKB">
        <authorList>
            <consortium name="EnsemblMetazoa"/>
        </authorList>
    </citation>
    <scope>IDENTIFICATION</scope>
</reference>
<sequence>MECWKTRRTHPCKIILLDHQEIIEEMTESTKGSEIMNGVFKHLNIIETAHFGLRYIDPNNQTHWLDSKKTVFKQLKGKTRFTLYFGVKFYAVDPCKLTEEVTRYQFFLQLKQDILQGRLPVSFELAVELGAYLVQSELGDFDPRRHTAGYVSEFRFVSNQTVEMENKIAELHKELVGQQPALAELNYLEKVKWLEMYGVDLHPVLGEDNTEYFLGLTPTGVIVLRNKNKVASYFWPRITKIFHKGKYFMIRINDKKNEENTFGFETPSKGACRHLYKCSIEHHNFFRQTQSTANPSGLKDSTEYGRSRANQPFVRVPSRRFQRRIIENVPAKSEEKVIEQESPSPTETNLFSQIEQWKRSDSPRSTQSLPPARGLYSSNLRISSSRRSVSVESRSSNDSKSCKSNTRHNSKRRGSDNESEISKCSGKSRRRRTRSKHSSGSERDHRKRRSSSSQKYVLVDSKEQWKEVQRKQAEGCLVQKAKVITSTRSHSERGYVEKDHEFNHHKSRRHRKHRSRSPSETKTHMPEELKKHLQFSLVDTAGMTESQLREIPYKVVETSTAKAIRIKLSPTTRKAYSSSHRTKRSQ</sequence>
<feature type="compositionally biased region" description="Low complexity" evidence="5">
    <location>
        <begin position="377"/>
        <end position="394"/>
    </location>
</feature>
<dbReference type="InterPro" id="IPR014352">
    <property type="entry name" value="FERM/acyl-CoA-bd_prot_sf"/>
</dbReference>
<dbReference type="GO" id="GO:0005737">
    <property type="term" value="C:cytoplasm"/>
    <property type="evidence" value="ECO:0007669"/>
    <property type="project" value="UniProtKB-SubCell"/>
</dbReference>